<dbReference type="InterPro" id="IPR017703">
    <property type="entry name" value="YgfZ/GCV_T_CS"/>
</dbReference>
<sequence length="325" mass="35830">MSISITQDLPSLAELPDSYLMQLNDYSAISLSGEEQSKYLQGQVTCDVNASTESSLLHGAHCDAKGKVYSVFRLINRSSCHLLVQPEACLSESLAALQKFGVFSKVDISKTENLAFYGLAGDKSTKVLTESFTQIPDSLTPVVQQDTTTLVYIAGDSPRYLIIDEQDNIEHLLTKLALPIYSHKVWQLLEITQGFPVLTKEACQQFVPQMLNLQAINGISFTKGCYLGQETVARMQYLGKNKRALFSLAGQLTEKLSSADSLEKQLGDNWRKAGEITTSYQADNGSCYIQAVLANDDEITSLRLKAQPSALFTVKELPYSLTTDQ</sequence>
<dbReference type="Pfam" id="PF21130">
    <property type="entry name" value="YgfZ_barrel"/>
    <property type="match status" value="1"/>
</dbReference>
<dbReference type="Gene3D" id="2.40.30.160">
    <property type="match status" value="1"/>
</dbReference>
<feature type="domain" description="tRNA-modifying protein YgfZ-like beta-barrel" evidence="1">
    <location>
        <begin position="241"/>
        <end position="305"/>
    </location>
</feature>
<name>A0A4P6P5X2_9GAMM</name>
<evidence type="ECO:0000313" key="3">
    <source>
        <dbReference type="Proteomes" id="UP000290244"/>
    </source>
</evidence>
<dbReference type="GO" id="GO:0016226">
    <property type="term" value="P:iron-sulfur cluster assembly"/>
    <property type="evidence" value="ECO:0007669"/>
    <property type="project" value="TreeGrafter"/>
</dbReference>
<evidence type="ECO:0000259" key="1">
    <source>
        <dbReference type="Pfam" id="PF21130"/>
    </source>
</evidence>
<dbReference type="SUPFAM" id="SSF103025">
    <property type="entry name" value="Folate-binding domain"/>
    <property type="match status" value="1"/>
</dbReference>
<reference evidence="2 3" key="1">
    <citation type="submission" date="2018-12" db="EMBL/GenBank/DDBJ databases">
        <title>Complete genome of Litorilituus sediminis.</title>
        <authorList>
            <person name="Liu A."/>
            <person name="Rong J."/>
        </authorList>
    </citation>
    <scope>NUCLEOTIDE SEQUENCE [LARGE SCALE GENOMIC DNA]</scope>
    <source>
        <strain evidence="2 3">JCM 17549</strain>
    </source>
</reference>
<proteinExistence type="predicted"/>
<dbReference type="EMBL" id="CP034759">
    <property type="protein sequence ID" value="QBG37086.1"/>
    <property type="molecule type" value="Genomic_DNA"/>
</dbReference>
<dbReference type="InterPro" id="IPR029043">
    <property type="entry name" value="GcvT/YgfZ_C"/>
</dbReference>
<dbReference type="InterPro" id="IPR048451">
    <property type="entry name" value="YgfZ_barrel"/>
</dbReference>
<dbReference type="PANTHER" id="PTHR22602:SF0">
    <property type="entry name" value="TRANSFERASE CAF17, MITOCHONDRIAL-RELATED"/>
    <property type="match status" value="1"/>
</dbReference>
<gene>
    <name evidence="2" type="primary">ygfZ</name>
    <name evidence="2" type="ORF">EMK97_15810</name>
</gene>
<dbReference type="NCBIfam" id="TIGR03317">
    <property type="entry name" value="ygfZ_signature"/>
    <property type="match status" value="1"/>
</dbReference>
<protein>
    <submittedName>
        <fullName evidence="2">tRNA-modifying protein YgfZ</fullName>
    </submittedName>
</protein>
<dbReference type="InterPro" id="IPR045179">
    <property type="entry name" value="YgfZ/GcvT"/>
</dbReference>
<dbReference type="RefSeq" id="WP_130603755.1">
    <property type="nucleotide sequence ID" value="NZ_CP034759.1"/>
</dbReference>
<dbReference type="Gene3D" id="3.30.70.1630">
    <property type="match status" value="1"/>
</dbReference>
<accession>A0A4P6P5X2</accession>
<dbReference type="KEGG" id="lsd:EMK97_15810"/>
<dbReference type="AlphaFoldDB" id="A0A4P6P5X2"/>
<keyword evidence="3" id="KW-1185">Reference proteome</keyword>
<dbReference type="Proteomes" id="UP000290244">
    <property type="component" value="Chromosome"/>
</dbReference>
<dbReference type="OrthoDB" id="9796287at2"/>
<dbReference type="SUPFAM" id="SSF101790">
    <property type="entry name" value="Aminomethyltransferase beta-barrel domain"/>
    <property type="match status" value="1"/>
</dbReference>
<dbReference type="Gene3D" id="3.30.70.1400">
    <property type="entry name" value="Aminomethyltransferase beta-barrel domains"/>
    <property type="match status" value="1"/>
</dbReference>
<dbReference type="PANTHER" id="PTHR22602">
    <property type="entry name" value="TRANSFERASE CAF17, MITOCHONDRIAL-RELATED"/>
    <property type="match status" value="1"/>
</dbReference>
<evidence type="ECO:0000313" key="2">
    <source>
        <dbReference type="EMBL" id="QBG37086.1"/>
    </source>
</evidence>
<dbReference type="NCBIfam" id="NF007110">
    <property type="entry name" value="PRK09559.1"/>
    <property type="match status" value="1"/>
</dbReference>
<organism evidence="2 3">
    <name type="scientific">Litorilituus sediminis</name>
    <dbReference type="NCBI Taxonomy" id="718192"/>
    <lineage>
        <taxon>Bacteria</taxon>
        <taxon>Pseudomonadati</taxon>
        <taxon>Pseudomonadota</taxon>
        <taxon>Gammaproteobacteria</taxon>
        <taxon>Alteromonadales</taxon>
        <taxon>Colwelliaceae</taxon>
        <taxon>Litorilituus</taxon>
    </lineage>
</organism>